<evidence type="ECO:0000313" key="2">
    <source>
        <dbReference type="EMBL" id="PUZ49033.1"/>
    </source>
</evidence>
<feature type="region of interest" description="Disordered" evidence="1">
    <location>
        <begin position="15"/>
        <end position="39"/>
    </location>
</feature>
<proteinExistence type="predicted"/>
<name>A0A2T7D0L5_9POAL</name>
<dbReference type="EMBL" id="CM009755">
    <property type="protein sequence ID" value="PUZ49033.1"/>
    <property type="molecule type" value="Genomic_DNA"/>
</dbReference>
<feature type="compositionally biased region" description="Basic and acidic residues" evidence="1">
    <location>
        <begin position="22"/>
        <end position="39"/>
    </location>
</feature>
<accession>A0A2T7D0L5</accession>
<evidence type="ECO:0000256" key="1">
    <source>
        <dbReference type="SAM" id="MobiDB-lite"/>
    </source>
</evidence>
<dbReference type="Gramene" id="PUZ49033">
    <property type="protein sequence ID" value="PUZ49033"/>
    <property type="gene ID" value="GQ55_7G293400"/>
</dbReference>
<dbReference type="Proteomes" id="UP000244336">
    <property type="component" value="Chromosome 7"/>
</dbReference>
<reference evidence="2 3" key="1">
    <citation type="submission" date="2018-04" db="EMBL/GenBank/DDBJ databases">
        <title>WGS assembly of Panicum hallii var. hallii HAL2.</title>
        <authorList>
            <person name="Lovell J."/>
            <person name="Jenkins J."/>
            <person name="Lowry D."/>
            <person name="Mamidi S."/>
            <person name="Sreedasyam A."/>
            <person name="Weng X."/>
            <person name="Barry K."/>
            <person name="Bonette J."/>
            <person name="Campitelli B."/>
            <person name="Daum C."/>
            <person name="Gordon S."/>
            <person name="Gould B."/>
            <person name="Lipzen A."/>
            <person name="MacQueen A."/>
            <person name="Palacio-Mejia J."/>
            <person name="Plott C."/>
            <person name="Shakirov E."/>
            <person name="Shu S."/>
            <person name="Yoshinaga Y."/>
            <person name="Zane M."/>
            <person name="Rokhsar D."/>
            <person name="Grimwood J."/>
            <person name="Schmutz J."/>
            <person name="Juenger T."/>
        </authorList>
    </citation>
    <scope>NUCLEOTIDE SEQUENCE [LARGE SCALE GENOMIC DNA]</scope>
    <source>
        <strain evidence="3">cv. HAL2</strain>
    </source>
</reference>
<evidence type="ECO:0000313" key="3">
    <source>
        <dbReference type="Proteomes" id="UP000244336"/>
    </source>
</evidence>
<dbReference type="AlphaFoldDB" id="A0A2T7D0L5"/>
<sequence>MRSYRVMPPLFPSSCNNGFEDVDGRDKRSQPEEEGFSHPSERAVYEEYLQLQSIHRECGEQDLSEEGMSVTLHKHQRMALNWMLLSKRMALNWMLLRENNLRRFQAPSEAFPGGS</sequence>
<protein>
    <submittedName>
        <fullName evidence="2">Uncharacterized protein</fullName>
    </submittedName>
</protein>
<gene>
    <name evidence="2" type="ORF">GQ55_7G293400</name>
</gene>
<keyword evidence="3" id="KW-1185">Reference proteome</keyword>
<organism evidence="2 3">
    <name type="scientific">Panicum hallii var. hallii</name>
    <dbReference type="NCBI Taxonomy" id="1504633"/>
    <lineage>
        <taxon>Eukaryota</taxon>
        <taxon>Viridiplantae</taxon>
        <taxon>Streptophyta</taxon>
        <taxon>Embryophyta</taxon>
        <taxon>Tracheophyta</taxon>
        <taxon>Spermatophyta</taxon>
        <taxon>Magnoliopsida</taxon>
        <taxon>Liliopsida</taxon>
        <taxon>Poales</taxon>
        <taxon>Poaceae</taxon>
        <taxon>PACMAD clade</taxon>
        <taxon>Panicoideae</taxon>
        <taxon>Panicodae</taxon>
        <taxon>Paniceae</taxon>
        <taxon>Panicinae</taxon>
        <taxon>Panicum</taxon>
        <taxon>Panicum sect. Panicum</taxon>
    </lineage>
</organism>